<dbReference type="UniPathway" id="UPA00148"/>
<keyword evidence="5 14" id="KW-1003">Cell membrane</keyword>
<name>R4G615_9BACL</name>
<keyword evidence="8" id="KW-0732">Signal</keyword>
<evidence type="ECO:0000256" key="13">
    <source>
        <dbReference type="ARBA" id="ARBA00060918"/>
    </source>
</evidence>
<evidence type="ECO:0000256" key="11">
    <source>
        <dbReference type="ARBA" id="ARBA00023136"/>
    </source>
</evidence>
<evidence type="ECO:0000313" key="15">
    <source>
        <dbReference type="EMBL" id="GAC90167.1"/>
    </source>
</evidence>
<evidence type="ECO:0000256" key="4">
    <source>
        <dbReference type="ARBA" id="ARBA00022448"/>
    </source>
</evidence>
<reference evidence="16" key="1">
    <citation type="journal article" date="2013" name="Genome">
        <title>Draft Genome Sequence of a Thermophilic Member of the Bacillaceae, Anoxybacillus flavithermus Strain Kn10, Isolated from the Kan-nawa Hot Spring in Japan.</title>
        <authorList>
            <person name="Matsutani M."/>
            <person name="Shirakihara Y."/>
            <person name="Imada K."/>
            <person name="Yakushi T."/>
            <person name="Matsushita K."/>
        </authorList>
    </citation>
    <scope>NUCLEOTIDE SEQUENCE [LARGE SCALE GENOMIC DNA]</scope>
    <source>
        <strain evidence="16">NBRC 109594</strain>
    </source>
</reference>
<evidence type="ECO:0000256" key="9">
    <source>
        <dbReference type="ARBA" id="ARBA00022989"/>
    </source>
</evidence>
<keyword evidence="3 14" id="KW-0171">Cobalt transport</keyword>
<dbReference type="RefSeq" id="WP_006318960.1">
    <property type="nucleotide sequence ID" value="NZ_BARH01000004.1"/>
</dbReference>
<dbReference type="EMBL" id="BARH01000004">
    <property type="protein sequence ID" value="GAC90167.1"/>
    <property type="molecule type" value="Genomic_DNA"/>
</dbReference>
<keyword evidence="10 14" id="KW-0406">Ion transport</keyword>
<dbReference type="GO" id="GO:0009236">
    <property type="term" value="P:cobalamin biosynthetic process"/>
    <property type="evidence" value="ECO:0007669"/>
    <property type="project" value="UniProtKB-UniRule"/>
</dbReference>
<dbReference type="InterPro" id="IPR002751">
    <property type="entry name" value="CbiM/NikMN"/>
</dbReference>
<evidence type="ECO:0000313" key="16">
    <source>
        <dbReference type="Proteomes" id="UP000013057"/>
    </source>
</evidence>
<dbReference type="FunFam" id="1.10.1760.20:FF:000001">
    <property type="entry name" value="Cobalt transport protein CbiM"/>
    <property type="match status" value="1"/>
</dbReference>
<keyword evidence="11 14" id="KW-0472">Membrane</keyword>
<dbReference type="Pfam" id="PF01891">
    <property type="entry name" value="CbiM"/>
    <property type="match status" value="1"/>
</dbReference>
<keyword evidence="6 14" id="KW-0169">Cobalamin biosynthesis</keyword>
<feature type="transmembrane region" description="Helical" evidence="14">
    <location>
        <begin position="135"/>
        <end position="154"/>
    </location>
</feature>
<evidence type="ECO:0000256" key="6">
    <source>
        <dbReference type="ARBA" id="ARBA00022573"/>
    </source>
</evidence>
<keyword evidence="7 14" id="KW-0812">Transmembrane</keyword>
<protein>
    <recommendedName>
        <fullName evidence="14">Cobalt transport protein CbiM</fullName>
    </recommendedName>
    <alternativeName>
        <fullName evidence="14">Energy-coupling factor transporter probable substrate-capture protein CbiM</fullName>
        <shortName evidence="14">ECF transporter S component CbiM</shortName>
    </alternativeName>
</protein>
<dbReference type="Proteomes" id="UP000013057">
    <property type="component" value="Unassembled WGS sequence"/>
</dbReference>
<evidence type="ECO:0000256" key="2">
    <source>
        <dbReference type="ARBA" id="ARBA00004953"/>
    </source>
</evidence>
<accession>R4G615</accession>
<gene>
    <name evidence="14" type="primary">cbiM</name>
    <name evidence="15" type="ORF">KN10_0603</name>
</gene>
<evidence type="ECO:0000256" key="10">
    <source>
        <dbReference type="ARBA" id="ARBA00023065"/>
    </source>
</evidence>
<dbReference type="PANTHER" id="PTHR43627">
    <property type="match status" value="1"/>
</dbReference>
<keyword evidence="12 14" id="KW-0170">Cobalt</keyword>
<feature type="transmembrane region" description="Helical" evidence="14">
    <location>
        <begin position="37"/>
        <end position="58"/>
    </location>
</feature>
<sequence>MKKPLFLLVSLCLTVYILFALSPSVYAMHIMEGFLPWQWALVWWLLFLPFFSIGMRNVVRLMRQRPEVKLLLALATAFTFVLSALKIPSVTGSSSHPTGTGLGALLFGPFVMTVIGTAVLLFQALLLAHGGVTTLGANAFSMAVVGPLVAYVLFSLCKKFGVCTRVSVFLAAMMADLATYVMTSIQLALAFPDATSGVWGAFLKFASIFAVTQIPLAITEGLLTVVVWNFLHTYSKRELTILEQKGATIE</sequence>
<proteinExistence type="inferred from homology"/>
<comment type="pathway">
    <text evidence="2 14">Cofactor biosynthesis; adenosylcobalamin biosynthesis.</text>
</comment>
<comment type="subunit">
    <text evidence="14">Forms an energy-coupling factor (ECF) transporter complex composed of an ATP-binding protein (A component, CbiO), a transmembrane protein (T component, CbiQ) and 2 possible substrate-capture proteins (S components, CbiM and CbiN) of unknown stoichimetry.</text>
</comment>
<dbReference type="Gene3D" id="1.10.1760.20">
    <property type="match status" value="1"/>
</dbReference>
<feature type="transmembrane region" description="Helical" evidence="14">
    <location>
        <begin position="166"/>
        <end position="189"/>
    </location>
</feature>
<organism evidence="15 16">
    <name type="scientific">Anoxybacillus flavithermus NBRC 109594</name>
    <dbReference type="NCBI Taxonomy" id="1315967"/>
    <lineage>
        <taxon>Bacteria</taxon>
        <taxon>Bacillati</taxon>
        <taxon>Bacillota</taxon>
        <taxon>Bacilli</taxon>
        <taxon>Bacillales</taxon>
        <taxon>Anoxybacillaceae</taxon>
        <taxon>Anoxybacillus</taxon>
    </lineage>
</organism>
<evidence type="ECO:0000256" key="12">
    <source>
        <dbReference type="ARBA" id="ARBA00023285"/>
    </source>
</evidence>
<dbReference type="GO" id="GO:0015087">
    <property type="term" value="F:cobalt ion transmembrane transporter activity"/>
    <property type="evidence" value="ECO:0007669"/>
    <property type="project" value="UniProtKB-UniRule"/>
</dbReference>
<keyword evidence="9 14" id="KW-1133">Transmembrane helix</keyword>
<evidence type="ECO:0000256" key="14">
    <source>
        <dbReference type="HAMAP-Rule" id="MF_01462"/>
    </source>
</evidence>
<dbReference type="NCBIfam" id="TIGR00123">
    <property type="entry name" value="cbiM"/>
    <property type="match status" value="1"/>
</dbReference>
<evidence type="ECO:0000256" key="3">
    <source>
        <dbReference type="ARBA" id="ARBA00022426"/>
    </source>
</evidence>
<comment type="similarity">
    <text evidence="13 14">Belongs to the CbiM family.</text>
</comment>
<comment type="caution">
    <text evidence="15">The sequence shown here is derived from an EMBL/GenBank/DDBJ whole genome shotgun (WGS) entry which is preliminary data.</text>
</comment>
<dbReference type="AlphaFoldDB" id="R4G615"/>
<dbReference type="PANTHER" id="PTHR43627:SF1">
    <property type="entry name" value="COBALT TRANSPORT PROTEIN CBIM"/>
    <property type="match status" value="1"/>
</dbReference>
<evidence type="ECO:0000256" key="8">
    <source>
        <dbReference type="ARBA" id="ARBA00022729"/>
    </source>
</evidence>
<evidence type="ECO:0000256" key="5">
    <source>
        <dbReference type="ARBA" id="ARBA00022475"/>
    </source>
</evidence>
<evidence type="ECO:0000256" key="1">
    <source>
        <dbReference type="ARBA" id="ARBA00004429"/>
    </source>
</evidence>
<dbReference type="GO" id="GO:0043190">
    <property type="term" value="C:ATP-binding cassette (ABC) transporter complex"/>
    <property type="evidence" value="ECO:0007669"/>
    <property type="project" value="InterPro"/>
</dbReference>
<feature type="transmembrane region" description="Helical" evidence="14">
    <location>
        <begin position="201"/>
        <end position="231"/>
    </location>
</feature>
<dbReference type="HAMAP" id="MF_01462">
    <property type="entry name" value="CbiM"/>
    <property type="match status" value="1"/>
</dbReference>
<evidence type="ECO:0000256" key="7">
    <source>
        <dbReference type="ARBA" id="ARBA00022692"/>
    </source>
</evidence>
<comment type="function">
    <text evidence="14">Part of the energy-coupling factor (ECF) transporter complex CbiMNOQ involved in cobalt import.</text>
</comment>
<dbReference type="InterPro" id="IPR018024">
    <property type="entry name" value="CbiM"/>
</dbReference>
<feature type="transmembrane region" description="Helical" evidence="14">
    <location>
        <begin position="107"/>
        <end position="128"/>
    </location>
</feature>
<comment type="subcellular location">
    <subcellularLocation>
        <location evidence="1">Cell inner membrane</location>
        <topology evidence="1">Multi-pass membrane protein</topology>
    </subcellularLocation>
    <subcellularLocation>
        <location evidence="14">Cell membrane</location>
        <topology evidence="14">Multi-pass membrane protein</topology>
    </subcellularLocation>
</comment>
<keyword evidence="4 14" id="KW-0813">Transport</keyword>
<dbReference type="NCBIfam" id="NF006184">
    <property type="entry name" value="PRK08319.1"/>
    <property type="match status" value="1"/>
</dbReference>